<organism evidence="9 10">
    <name type="scientific">Aromatoleum buckelii</name>
    <dbReference type="NCBI Taxonomy" id="200254"/>
    <lineage>
        <taxon>Bacteria</taxon>
        <taxon>Pseudomonadati</taxon>
        <taxon>Pseudomonadota</taxon>
        <taxon>Betaproteobacteria</taxon>
        <taxon>Rhodocyclales</taxon>
        <taxon>Rhodocyclaceae</taxon>
        <taxon>Aromatoleum</taxon>
    </lineage>
</organism>
<name>A0ABX1N737_9RHOO</name>
<keyword evidence="6 8" id="KW-1133">Transmembrane helix</keyword>
<evidence type="ECO:0000256" key="4">
    <source>
        <dbReference type="ARBA" id="ARBA00022679"/>
    </source>
</evidence>
<dbReference type="PANTHER" id="PTHR33908:SF11">
    <property type="entry name" value="MEMBRANE PROTEIN"/>
    <property type="match status" value="1"/>
</dbReference>
<evidence type="ECO:0008006" key="11">
    <source>
        <dbReference type="Google" id="ProtNLM"/>
    </source>
</evidence>
<protein>
    <recommendedName>
        <fullName evidence="11">Glycosyltransferase RgtA/B/C/D-like domain-containing protein</fullName>
    </recommendedName>
</protein>
<feature type="transmembrane region" description="Helical" evidence="8">
    <location>
        <begin position="139"/>
        <end position="156"/>
    </location>
</feature>
<evidence type="ECO:0000256" key="3">
    <source>
        <dbReference type="ARBA" id="ARBA00022676"/>
    </source>
</evidence>
<sequence length="548" mass="59041">MNRPGEVAFDAGLRANAAAVALSPAWARRLALLLLAATALFIVFTFDRHGISNDEEVQHIYGRLLVDFYASGFADRVAFAYKNLYLYGGLFDLIAATLERVVPIGVWDLRHLLSAAFGFAGLAGTWLLARLLAGERAALAALGLLLLTGAWSGAMFTHTKDVPFAAAMVWALYFTTRFTTGLPVIRRADVLGLGVAIGCAFGLRVGAVFAVFYLGVAVLGAAWTGGADRTDRAAILGRAVIALLPAGLIAFVLMGLFWPWAVMSPGNLFRAMTTFSHFAFQLDTILAGVVMKNGDVRGHYLLSYLLVRLPELFLLGVAFALLGALRALPSLRSADDYRAALRWLPVALAAGFPLAYTLIAAPPLYNGIRHFTFVLPPLAVLGAVGLQYVWRRAAPLPRARKLAVAGCVLLALAHVVTLARLHPYEYVFYNGFAGGPGGAAGRWEQDYWSSSLREAAGLLNAYVAREGTAGRRYSVAVCAESLQGAEWLASGLDVTRDWRRADFFLAATHMNCDTAVKGRIVAEVVRDGVTLAVVRDRRLLAGADREPQ</sequence>
<dbReference type="EMBL" id="WTVH01000045">
    <property type="protein sequence ID" value="NMF95065.1"/>
    <property type="molecule type" value="Genomic_DNA"/>
</dbReference>
<keyword evidence="10" id="KW-1185">Reference proteome</keyword>
<dbReference type="InterPro" id="IPR050297">
    <property type="entry name" value="LipidA_mod_glycosyltrf_83"/>
</dbReference>
<feature type="transmembrane region" description="Helical" evidence="8">
    <location>
        <begin position="162"/>
        <end position="178"/>
    </location>
</feature>
<reference evidence="9" key="1">
    <citation type="submission" date="2019-12" db="EMBL/GenBank/DDBJ databases">
        <title>Comparative genomics gives insights into the taxonomy of the Azoarcus-Aromatoleum group and reveals separate origins of nif in the plant-associated Azoarcus and non-plant-associated Aromatoleum sub-groups.</title>
        <authorList>
            <person name="Lafos M."/>
            <person name="Maluk M."/>
            <person name="Batista M."/>
            <person name="Junghare M."/>
            <person name="Carmona M."/>
            <person name="Faoro H."/>
            <person name="Cruz L.M."/>
            <person name="Battistoni F."/>
            <person name="De Souza E."/>
            <person name="Pedrosa F."/>
            <person name="Chen W.-M."/>
            <person name="Poole P.S."/>
            <person name="Dixon R.A."/>
            <person name="James E.K."/>
        </authorList>
    </citation>
    <scope>NUCLEOTIDE SEQUENCE</scope>
    <source>
        <strain evidence="9">U120</strain>
    </source>
</reference>
<comment type="subcellular location">
    <subcellularLocation>
        <location evidence="1">Cell membrane</location>
        <topology evidence="1">Multi-pass membrane protein</topology>
    </subcellularLocation>
</comment>
<keyword evidence="7 8" id="KW-0472">Membrane</keyword>
<keyword evidence="2" id="KW-1003">Cell membrane</keyword>
<comment type="caution">
    <text evidence="9">The sequence shown here is derived from an EMBL/GenBank/DDBJ whole genome shotgun (WGS) entry which is preliminary data.</text>
</comment>
<evidence type="ECO:0000256" key="6">
    <source>
        <dbReference type="ARBA" id="ARBA00022989"/>
    </source>
</evidence>
<feature type="transmembrane region" description="Helical" evidence="8">
    <location>
        <begin position="340"/>
        <end position="359"/>
    </location>
</feature>
<feature type="transmembrane region" description="Helical" evidence="8">
    <location>
        <begin position="26"/>
        <end position="46"/>
    </location>
</feature>
<feature type="transmembrane region" description="Helical" evidence="8">
    <location>
        <begin position="235"/>
        <end position="261"/>
    </location>
</feature>
<evidence type="ECO:0000256" key="1">
    <source>
        <dbReference type="ARBA" id="ARBA00004651"/>
    </source>
</evidence>
<evidence type="ECO:0000256" key="7">
    <source>
        <dbReference type="ARBA" id="ARBA00023136"/>
    </source>
</evidence>
<dbReference type="PANTHER" id="PTHR33908">
    <property type="entry name" value="MANNOSYLTRANSFERASE YKCB-RELATED"/>
    <property type="match status" value="1"/>
</dbReference>
<proteinExistence type="predicted"/>
<feature type="transmembrane region" description="Helical" evidence="8">
    <location>
        <begin position="190"/>
        <end position="223"/>
    </location>
</feature>
<feature type="transmembrane region" description="Helical" evidence="8">
    <location>
        <begin position="371"/>
        <end position="390"/>
    </location>
</feature>
<evidence type="ECO:0000313" key="9">
    <source>
        <dbReference type="EMBL" id="NMF95065.1"/>
    </source>
</evidence>
<feature type="transmembrane region" description="Helical" evidence="8">
    <location>
        <begin position="402"/>
        <end position="421"/>
    </location>
</feature>
<evidence type="ECO:0000313" key="10">
    <source>
        <dbReference type="Proteomes" id="UP000601990"/>
    </source>
</evidence>
<evidence type="ECO:0000256" key="2">
    <source>
        <dbReference type="ARBA" id="ARBA00022475"/>
    </source>
</evidence>
<dbReference type="Proteomes" id="UP000601990">
    <property type="component" value="Unassembled WGS sequence"/>
</dbReference>
<keyword evidence="3" id="KW-0328">Glycosyltransferase</keyword>
<evidence type="ECO:0000256" key="8">
    <source>
        <dbReference type="SAM" id="Phobius"/>
    </source>
</evidence>
<accession>A0ABX1N737</accession>
<feature type="transmembrane region" description="Helical" evidence="8">
    <location>
        <begin position="112"/>
        <end position="132"/>
    </location>
</feature>
<keyword evidence="4" id="KW-0808">Transferase</keyword>
<gene>
    <name evidence="9" type="ORF">GO608_17270</name>
</gene>
<feature type="transmembrane region" description="Helical" evidence="8">
    <location>
        <begin position="311"/>
        <end position="328"/>
    </location>
</feature>
<evidence type="ECO:0000256" key="5">
    <source>
        <dbReference type="ARBA" id="ARBA00022692"/>
    </source>
</evidence>
<keyword evidence="5 8" id="KW-0812">Transmembrane</keyword>